<evidence type="ECO:0000313" key="1">
    <source>
        <dbReference type="EMBL" id="MCH93218.1"/>
    </source>
</evidence>
<evidence type="ECO:0000313" key="2">
    <source>
        <dbReference type="Proteomes" id="UP000265520"/>
    </source>
</evidence>
<dbReference type="AlphaFoldDB" id="A0A392N2M2"/>
<name>A0A392N2M2_9FABA</name>
<dbReference type="EMBL" id="LXQA010024426">
    <property type="protein sequence ID" value="MCH93218.1"/>
    <property type="molecule type" value="Genomic_DNA"/>
</dbReference>
<proteinExistence type="predicted"/>
<sequence>MCLIVSKLSGCLLIVPGLEMTLSVVLLFCFGEWEGVVYMQTLRCSDAQVSKRVKRRFSEWLSESGWRAMMSIKCSSFQCRTLRYAGKLPVDLVT</sequence>
<protein>
    <submittedName>
        <fullName evidence="1">Uncharacterized protein</fullName>
    </submittedName>
</protein>
<reference evidence="1 2" key="1">
    <citation type="journal article" date="2018" name="Front. Plant Sci.">
        <title>Red Clover (Trifolium pratense) and Zigzag Clover (T. medium) - A Picture of Genomic Similarities and Differences.</title>
        <authorList>
            <person name="Dluhosova J."/>
            <person name="Istvanek J."/>
            <person name="Nedelnik J."/>
            <person name="Repkova J."/>
        </authorList>
    </citation>
    <scope>NUCLEOTIDE SEQUENCE [LARGE SCALE GENOMIC DNA]</scope>
    <source>
        <strain evidence="2">cv. 10/8</strain>
        <tissue evidence="1">Leaf</tissue>
    </source>
</reference>
<dbReference type="Proteomes" id="UP000265520">
    <property type="component" value="Unassembled WGS sequence"/>
</dbReference>
<accession>A0A392N2M2</accession>
<comment type="caution">
    <text evidence="1">The sequence shown here is derived from an EMBL/GenBank/DDBJ whole genome shotgun (WGS) entry which is preliminary data.</text>
</comment>
<organism evidence="1 2">
    <name type="scientific">Trifolium medium</name>
    <dbReference type="NCBI Taxonomy" id="97028"/>
    <lineage>
        <taxon>Eukaryota</taxon>
        <taxon>Viridiplantae</taxon>
        <taxon>Streptophyta</taxon>
        <taxon>Embryophyta</taxon>
        <taxon>Tracheophyta</taxon>
        <taxon>Spermatophyta</taxon>
        <taxon>Magnoliopsida</taxon>
        <taxon>eudicotyledons</taxon>
        <taxon>Gunneridae</taxon>
        <taxon>Pentapetalae</taxon>
        <taxon>rosids</taxon>
        <taxon>fabids</taxon>
        <taxon>Fabales</taxon>
        <taxon>Fabaceae</taxon>
        <taxon>Papilionoideae</taxon>
        <taxon>50 kb inversion clade</taxon>
        <taxon>NPAAA clade</taxon>
        <taxon>Hologalegina</taxon>
        <taxon>IRL clade</taxon>
        <taxon>Trifolieae</taxon>
        <taxon>Trifolium</taxon>
    </lineage>
</organism>
<keyword evidence="2" id="KW-1185">Reference proteome</keyword>